<organism evidence="3 4">
    <name type="scientific">Hyalangium minutum</name>
    <dbReference type="NCBI Taxonomy" id="394096"/>
    <lineage>
        <taxon>Bacteria</taxon>
        <taxon>Pseudomonadati</taxon>
        <taxon>Myxococcota</taxon>
        <taxon>Myxococcia</taxon>
        <taxon>Myxococcales</taxon>
        <taxon>Cystobacterineae</taxon>
        <taxon>Archangiaceae</taxon>
        <taxon>Hyalangium</taxon>
    </lineage>
</organism>
<proteinExistence type="predicted"/>
<feature type="chain" id="PRO_5001800147" description="Lipoprotein" evidence="2">
    <location>
        <begin position="22"/>
        <end position="190"/>
    </location>
</feature>
<name>A0A085WVQ8_9BACT</name>
<dbReference type="PROSITE" id="PS51257">
    <property type="entry name" value="PROKAR_LIPOPROTEIN"/>
    <property type="match status" value="1"/>
</dbReference>
<feature type="signal peptide" evidence="2">
    <location>
        <begin position="1"/>
        <end position="21"/>
    </location>
</feature>
<dbReference type="STRING" id="394096.DB31_0032"/>
<evidence type="ECO:0000313" key="3">
    <source>
        <dbReference type="EMBL" id="KFE71771.1"/>
    </source>
</evidence>
<accession>A0A085WVQ8</accession>
<dbReference type="RefSeq" id="WP_044180470.1">
    <property type="nucleotide sequence ID" value="NZ_JMCB01000001.1"/>
</dbReference>
<comment type="caution">
    <text evidence="3">The sequence shown here is derived from an EMBL/GenBank/DDBJ whole genome shotgun (WGS) entry which is preliminary data.</text>
</comment>
<dbReference type="OrthoDB" id="666052at2"/>
<dbReference type="EMBL" id="JMCB01000001">
    <property type="protein sequence ID" value="KFE71771.1"/>
    <property type="molecule type" value="Genomic_DNA"/>
</dbReference>
<evidence type="ECO:0000313" key="4">
    <source>
        <dbReference type="Proteomes" id="UP000028725"/>
    </source>
</evidence>
<keyword evidence="4" id="KW-1185">Reference proteome</keyword>
<gene>
    <name evidence="3" type="ORF">DB31_0032</name>
</gene>
<protein>
    <recommendedName>
        <fullName evidence="5">Lipoprotein</fullName>
    </recommendedName>
</protein>
<reference evidence="3 4" key="1">
    <citation type="submission" date="2014-04" db="EMBL/GenBank/DDBJ databases">
        <title>Genome assembly of Hyalangium minutum DSM 14724.</title>
        <authorList>
            <person name="Sharma G."/>
            <person name="Subramanian S."/>
        </authorList>
    </citation>
    <scope>NUCLEOTIDE SEQUENCE [LARGE SCALE GENOMIC DNA]</scope>
    <source>
        <strain evidence="3 4">DSM 14724</strain>
    </source>
</reference>
<evidence type="ECO:0000256" key="1">
    <source>
        <dbReference type="SAM" id="MobiDB-lite"/>
    </source>
</evidence>
<dbReference type="Proteomes" id="UP000028725">
    <property type="component" value="Unassembled WGS sequence"/>
</dbReference>
<keyword evidence="2" id="KW-0732">Signal</keyword>
<sequence length="190" mass="20397">MRSASLSRLLTAACTVAMLGACNGNSGGTGGPGGDGNPNTNTPKSPPPQALQGQWLNGTISPLWFWDENSQMVQNGGGTAAYFVFKPDGSYEEFLYASFTSGGSCRYLSWSSTEGTATFEDGTFHIYPTKGRSKYSDCTHGSDFDKSLSADELKKAQKVYYWKFQAQADGTSQLMMGPNETSLSVFQKAP</sequence>
<dbReference type="AlphaFoldDB" id="A0A085WVQ8"/>
<evidence type="ECO:0008006" key="5">
    <source>
        <dbReference type="Google" id="ProtNLM"/>
    </source>
</evidence>
<feature type="region of interest" description="Disordered" evidence="1">
    <location>
        <begin position="28"/>
        <end position="53"/>
    </location>
</feature>
<evidence type="ECO:0000256" key="2">
    <source>
        <dbReference type="SAM" id="SignalP"/>
    </source>
</evidence>